<sequence length="96" mass="11280">MLLLDPPSSFEGLTTSRGRPGLFRLFRNNRGIRQDCQLESRRRQRSCLQGQPLEDTSDERGLGWVIQGELQQPRGLPMLQLHQQKFESFIRTERRK</sequence>
<protein>
    <submittedName>
        <fullName evidence="1">Uncharacterized protein</fullName>
    </submittedName>
</protein>
<name>A0ABD2NZ45_9CUCU</name>
<dbReference type="Proteomes" id="UP001516400">
    <property type="component" value="Unassembled WGS sequence"/>
</dbReference>
<reference evidence="1 2" key="1">
    <citation type="journal article" date="2021" name="BMC Biol.">
        <title>Horizontally acquired antibacterial genes associated with adaptive radiation of ladybird beetles.</title>
        <authorList>
            <person name="Li H.S."/>
            <person name="Tang X.F."/>
            <person name="Huang Y.H."/>
            <person name="Xu Z.Y."/>
            <person name="Chen M.L."/>
            <person name="Du X.Y."/>
            <person name="Qiu B.Y."/>
            <person name="Chen P.T."/>
            <person name="Zhang W."/>
            <person name="Slipinski A."/>
            <person name="Escalona H.E."/>
            <person name="Waterhouse R.M."/>
            <person name="Zwick A."/>
            <person name="Pang H."/>
        </authorList>
    </citation>
    <scope>NUCLEOTIDE SEQUENCE [LARGE SCALE GENOMIC DNA]</scope>
    <source>
        <strain evidence="1">SYSU2018</strain>
    </source>
</reference>
<evidence type="ECO:0000313" key="1">
    <source>
        <dbReference type="EMBL" id="KAL3283965.1"/>
    </source>
</evidence>
<organism evidence="1 2">
    <name type="scientific">Cryptolaemus montrouzieri</name>
    <dbReference type="NCBI Taxonomy" id="559131"/>
    <lineage>
        <taxon>Eukaryota</taxon>
        <taxon>Metazoa</taxon>
        <taxon>Ecdysozoa</taxon>
        <taxon>Arthropoda</taxon>
        <taxon>Hexapoda</taxon>
        <taxon>Insecta</taxon>
        <taxon>Pterygota</taxon>
        <taxon>Neoptera</taxon>
        <taxon>Endopterygota</taxon>
        <taxon>Coleoptera</taxon>
        <taxon>Polyphaga</taxon>
        <taxon>Cucujiformia</taxon>
        <taxon>Coccinelloidea</taxon>
        <taxon>Coccinellidae</taxon>
        <taxon>Scymninae</taxon>
        <taxon>Scymnini</taxon>
        <taxon>Cryptolaemus</taxon>
    </lineage>
</organism>
<gene>
    <name evidence="1" type="ORF">HHI36_018136</name>
</gene>
<keyword evidence="2" id="KW-1185">Reference proteome</keyword>
<proteinExistence type="predicted"/>
<dbReference type="EMBL" id="JABFTP020000165">
    <property type="protein sequence ID" value="KAL3283965.1"/>
    <property type="molecule type" value="Genomic_DNA"/>
</dbReference>
<dbReference type="AlphaFoldDB" id="A0ABD2NZ45"/>
<comment type="caution">
    <text evidence="1">The sequence shown here is derived from an EMBL/GenBank/DDBJ whole genome shotgun (WGS) entry which is preliminary data.</text>
</comment>
<evidence type="ECO:0000313" key="2">
    <source>
        <dbReference type="Proteomes" id="UP001516400"/>
    </source>
</evidence>
<accession>A0ABD2NZ45</accession>